<protein>
    <submittedName>
        <fullName evidence="10">AI-2E family transporter</fullName>
    </submittedName>
</protein>
<evidence type="ECO:0000256" key="2">
    <source>
        <dbReference type="ARBA" id="ARBA00009773"/>
    </source>
</evidence>
<keyword evidence="4" id="KW-1003">Cell membrane</keyword>
<dbReference type="InterPro" id="IPR002549">
    <property type="entry name" value="AI-2E-like"/>
</dbReference>
<feature type="transmembrane region" description="Helical" evidence="9">
    <location>
        <begin position="369"/>
        <end position="402"/>
    </location>
</feature>
<evidence type="ECO:0000256" key="6">
    <source>
        <dbReference type="ARBA" id="ARBA00022989"/>
    </source>
</evidence>
<feature type="compositionally biased region" description="Basic and acidic residues" evidence="8">
    <location>
        <begin position="1"/>
        <end position="21"/>
    </location>
</feature>
<dbReference type="Proteomes" id="UP001145145">
    <property type="component" value="Unassembled WGS sequence"/>
</dbReference>
<comment type="subcellular location">
    <subcellularLocation>
        <location evidence="1">Cell membrane</location>
        <topology evidence="1">Multi-pass membrane protein</topology>
    </subcellularLocation>
</comment>
<proteinExistence type="inferred from homology"/>
<dbReference type="GO" id="GO:0055085">
    <property type="term" value="P:transmembrane transport"/>
    <property type="evidence" value="ECO:0007669"/>
    <property type="project" value="TreeGrafter"/>
</dbReference>
<feature type="transmembrane region" description="Helical" evidence="9">
    <location>
        <begin position="37"/>
        <end position="57"/>
    </location>
</feature>
<feature type="region of interest" description="Disordered" evidence="8">
    <location>
        <begin position="1"/>
        <end position="27"/>
    </location>
</feature>
<feature type="transmembrane region" description="Helical" evidence="9">
    <location>
        <begin position="328"/>
        <end position="349"/>
    </location>
</feature>
<comment type="caution">
    <text evidence="10">The sequence shown here is derived from an EMBL/GenBank/DDBJ whole genome shotgun (WGS) entry which is preliminary data.</text>
</comment>
<keyword evidence="7 9" id="KW-0472">Membrane</keyword>
<dbReference type="AlphaFoldDB" id="A0A9W6C627"/>
<evidence type="ECO:0000313" key="11">
    <source>
        <dbReference type="Proteomes" id="UP001145145"/>
    </source>
</evidence>
<organism evidence="10 11">
    <name type="scientific">Sellimonas catena</name>
    <dbReference type="NCBI Taxonomy" id="2994035"/>
    <lineage>
        <taxon>Bacteria</taxon>
        <taxon>Bacillati</taxon>
        <taxon>Bacillota</taxon>
        <taxon>Clostridia</taxon>
        <taxon>Lachnospirales</taxon>
        <taxon>Lachnospiraceae</taxon>
        <taxon>Sellimonas</taxon>
    </lineage>
</organism>
<keyword evidence="11" id="KW-1185">Reference proteome</keyword>
<evidence type="ECO:0000313" key="10">
    <source>
        <dbReference type="EMBL" id="GLG03838.1"/>
    </source>
</evidence>
<keyword evidence="6 9" id="KW-1133">Transmembrane helix</keyword>
<dbReference type="RefSeq" id="WP_281872433.1">
    <property type="nucleotide sequence ID" value="NZ_BSBO01000008.1"/>
</dbReference>
<feature type="transmembrane region" description="Helical" evidence="9">
    <location>
        <begin position="63"/>
        <end position="87"/>
    </location>
</feature>
<reference evidence="10 11" key="1">
    <citation type="journal article" date="2023" name="Int. J. Syst. Evol. Microbiol.">
        <title>Sellimonas catena sp. nov., isolated from human faeces.</title>
        <authorList>
            <person name="Hisatomi A."/>
            <person name="Ohkuma M."/>
            <person name="Sakamoto M."/>
        </authorList>
    </citation>
    <scope>NUCLEOTIDE SEQUENCE [LARGE SCALE GENOMIC DNA]</scope>
    <source>
        <strain evidence="10 11">12EGH17</strain>
    </source>
</reference>
<dbReference type="Pfam" id="PF01594">
    <property type="entry name" value="AI-2E_transport"/>
    <property type="match status" value="1"/>
</dbReference>
<evidence type="ECO:0000256" key="7">
    <source>
        <dbReference type="ARBA" id="ARBA00023136"/>
    </source>
</evidence>
<evidence type="ECO:0000256" key="9">
    <source>
        <dbReference type="SAM" id="Phobius"/>
    </source>
</evidence>
<evidence type="ECO:0000256" key="4">
    <source>
        <dbReference type="ARBA" id="ARBA00022475"/>
    </source>
</evidence>
<feature type="transmembrane region" description="Helical" evidence="9">
    <location>
        <begin position="270"/>
        <end position="294"/>
    </location>
</feature>
<sequence length="452" mass="50205">MKRKDTSHSGIGNKKEKEPDKLPAFGRKGPSRIRQSFGRGLTFFLVIAACIVLYFAFLRVDTIFGVIRTIIGILKPIIYGFAIAYLLNPIVKAVDRYLCPLLEKKLKKKRTADRLSRGIGICLALLVLFAIIITLLNMLIPELITSVHNLMETLPGQLNAVMDSFDHIQKEQSPVGAIVENILNHASENIQNWIQTDLLRQMNVLMTNITTGAINVLSEVFNFLVGCIVSVYMLFGKETFSAQIKKMLYAGMQVERANMVLHITRKSNEIFGGFIIGKIIDSAIIGVLCFIGITILDMPYILLVSVIVGVTNVIPFFGPYIGAIPSTILIALADPLKGLYFLIFIIALQQLDGNVIGPKILGNSTGLSAFWVVFSILLGGGLFGFIGMIIGVPTFAVIYYIVKMVVEEKLKKKKLPPDTEHYGDVEYLEEDGEFTYLEETKERREDADSSTK</sequence>
<name>A0A9W6C627_9FIRM</name>
<evidence type="ECO:0000256" key="1">
    <source>
        <dbReference type="ARBA" id="ARBA00004651"/>
    </source>
</evidence>
<accession>A0A9W6C627</accession>
<comment type="similarity">
    <text evidence="2">Belongs to the autoinducer-2 exporter (AI-2E) (TC 2.A.86) family.</text>
</comment>
<feature type="transmembrane region" description="Helical" evidence="9">
    <location>
        <begin position="115"/>
        <end position="140"/>
    </location>
</feature>
<evidence type="ECO:0000256" key="8">
    <source>
        <dbReference type="SAM" id="MobiDB-lite"/>
    </source>
</evidence>
<feature type="transmembrane region" description="Helical" evidence="9">
    <location>
        <begin position="212"/>
        <end position="235"/>
    </location>
</feature>
<dbReference type="PANTHER" id="PTHR21716:SF53">
    <property type="entry name" value="PERMEASE PERM-RELATED"/>
    <property type="match status" value="1"/>
</dbReference>
<feature type="transmembrane region" description="Helical" evidence="9">
    <location>
        <begin position="300"/>
        <end position="321"/>
    </location>
</feature>
<gene>
    <name evidence="10" type="ORF">Selli1_10120</name>
</gene>
<dbReference type="GO" id="GO:0005886">
    <property type="term" value="C:plasma membrane"/>
    <property type="evidence" value="ECO:0007669"/>
    <property type="project" value="UniProtKB-SubCell"/>
</dbReference>
<evidence type="ECO:0000256" key="3">
    <source>
        <dbReference type="ARBA" id="ARBA00022448"/>
    </source>
</evidence>
<keyword evidence="5 9" id="KW-0812">Transmembrane</keyword>
<keyword evidence="3" id="KW-0813">Transport</keyword>
<dbReference type="EMBL" id="BSBO01000008">
    <property type="protein sequence ID" value="GLG03838.1"/>
    <property type="molecule type" value="Genomic_DNA"/>
</dbReference>
<evidence type="ECO:0000256" key="5">
    <source>
        <dbReference type="ARBA" id="ARBA00022692"/>
    </source>
</evidence>
<dbReference type="PANTHER" id="PTHR21716">
    <property type="entry name" value="TRANSMEMBRANE PROTEIN"/>
    <property type="match status" value="1"/>
</dbReference>